<dbReference type="Proteomes" id="UP001274896">
    <property type="component" value="Unassembled WGS sequence"/>
</dbReference>
<comment type="caution">
    <text evidence="10">The sequence shown here is derived from an EMBL/GenBank/DDBJ whole genome shotgun (WGS) entry which is preliminary data.</text>
</comment>
<proteinExistence type="inferred from homology"/>
<dbReference type="PRINTS" id="PR00214">
    <property type="entry name" value="MYELINPLP"/>
</dbReference>
<keyword evidence="5 9" id="KW-1133">Transmembrane helix</keyword>
<dbReference type="GO" id="GO:0031175">
    <property type="term" value="P:neuron projection development"/>
    <property type="evidence" value="ECO:0007669"/>
    <property type="project" value="TreeGrafter"/>
</dbReference>
<dbReference type="PANTHER" id="PTHR11683">
    <property type="entry name" value="MYELIN PROTEOLIPID"/>
    <property type="match status" value="1"/>
</dbReference>
<feature type="transmembrane region" description="Helical" evidence="9">
    <location>
        <begin position="12"/>
        <end position="34"/>
    </location>
</feature>
<evidence type="ECO:0000256" key="7">
    <source>
        <dbReference type="ARBA" id="ARBA00040405"/>
    </source>
</evidence>
<evidence type="ECO:0000256" key="9">
    <source>
        <dbReference type="SAM" id="Phobius"/>
    </source>
</evidence>
<evidence type="ECO:0000256" key="3">
    <source>
        <dbReference type="ARBA" id="ARBA00010595"/>
    </source>
</evidence>
<keyword evidence="11" id="KW-1185">Reference proteome</keyword>
<evidence type="ECO:0000256" key="4">
    <source>
        <dbReference type="ARBA" id="ARBA00022692"/>
    </source>
</evidence>
<dbReference type="GO" id="GO:0044295">
    <property type="term" value="C:axonal growth cone"/>
    <property type="evidence" value="ECO:0007669"/>
    <property type="project" value="TreeGrafter"/>
</dbReference>
<dbReference type="GO" id="GO:0005886">
    <property type="term" value="C:plasma membrane"/>
    <property type="evidence" value="ECO:0007669"/>
    <property type="project" value="TreeGrafter"/>
</dbReference>
<evidence type="ECO:0000256" key="2">
    <source>
        <dbReference type="ARBA" id="ARBA00004552"/>
    </source>
</evidence>
<organism evidence="10 11">
    <name type="scientific">Hemibagrus guttatus</name>
    <dbReference type="NCBI Taxonomy" id="175788"/>
    <lineage>
        <taxon>Eukaryota</taxon>
        <taxon>Metazoa</taxon>
        <taxon>Chordata</taxon>
        <taxon>Craniata</taxon>
        <taxon>Vertebrata</taxon>
        <taxon>Euteleostomi</taxon>
        <taxon>Actinopterygii</taxon>
        <taxon>Neopterygii</taxon>
        <taxon>Teleostei</taxon>
        <taxon>Ostariophysi</taxon>
        <taxon>Siluriformes</taxon>
        <taxon>Bagridae</taxon>
        <taxon>Hemibagrus</taxon>
    </lineage>
</organism>
<comment type="similarity">
    <text evidence="3">Belongs to the myelin proteolipid protein family.</text>
</comment>
<dbReference type="Pfam" id="PF01275">
    <property type="entry name" value="Myelin_PLP"/>
    <property type="match status" value="1"/>
</dbReference>
<reference evidence="10" key="1">
    <citation type="submission" date="2023-06" db="EMBL/GenBank/DDBJ databases">
        <title>Male Hemibagrus guttatus genome.</title>
        <authorList>
            <person name="Bian C."/>
        </authorList>
    </citation>
    <scope>NUCLEOTIDE SEQUENCE</scope>
    <source>
        <strain evidence="10">Male_cb2023</strain>
        <tissue evidence="10">Muscle</tissue>
    </source>
</reference>
<evidence type="ECO:0000256" key="8">
    <source>
        <dbReference type="ARBA" id="ARBA00046561"/>
    </source>
</evidence>
<feature type="transmembrane region" description="Helical" evidence="9">
    <location>
        <begin position="74"/>
        <end position="96"/>
    </location>
</feature>
<accession>A0AAE0RHN3</accession>
<feature type="transmembrane region" description="Helical" evidence="9">
    <location>
        <begin position="202"/>
        <end position="232"/>
    </location>
</feature>
<dbReference type="GO" id="GO:0043197">
    <property type="term" value="C:dendritic spine"/>
    <property type="evidence" value="ECO:0007669"/>
    <property type="project" value="UniProtKB-SubCell"/>
</dbReference>
<keyword evidence="4 9" id="KW-0812">Transmembrane</keyword>
<dbReference type="InterPro" id="IPR018237">
    <property type="entry name" value="Myelin_PLP_CS"/>
</dbReference>
<dbReference type="GO" id="GO:0043025">
    <property type="term" value="C:neuronal cell body"/>
    <property type="evidence" value="ECO:0007669"/>
    <property type="project" value="TreeGrafter"/>
</dbReference>
<sequence>MMKSCSECCIKCLSGIPYASLIATILLYAGVALFCGCGHEALSGTVTILQNYFEVVRSPVEVLDVFTMIDILKYVIYGVAAAFFIYGILLMVEGFFTTGAIRDLYGDFKITTCGRCVSAWFIMLTYVFMLAWLGITAFTSLPVFMYFNIWNTCQNMTVIEGNSLCFDLRNFGIVPTTEDKKICIGSDKFNQMCASNELDLTFHLFVCALAGAGAAVIAMVHYLMVLAANWAYVKDACRMQKYEDIKSKEEQELHDIHSTRSKERLNAYT</sequence>
<evidence type="ECO:0000256" key="6">
    <source>
        <dbReference type="ARBA" id="ARBA00023136"/>
    </source>
</evidence>
<feature type="transmembrane region" description="Helical" evidence="9">
    <location>
        <begin position="117"/>
        <end position="138"/>
    </location>
</feature>
<gene>
    <name evidence="10" type="ORF">QTP70_025526</name>
</gene>
<dbReference type="AlphaFoldDB" id="A0AAE0RHN3"/>
<dbReference type="SMART" id="SM00002">
    <property type="entry name" value="PLP"/>
    <property type="match status" value="1"/>
</dbReference>
<name>A0AAE0RHN3_9TELE</name>
<evidence type="ECO:0000313" key="11">
    <source>
        <dbReference type="Proteomes" id="UP001274896"/>
    </source>
</evidence>
<dbReference type="PANTHER" id="PTHR11683:SF4">
    <property type="entry name" value="NEURONAL MEMBRANE GLYCOPROTEIN M6-A"/>
    <property type="match status" value="1"/>
</dbReference>
<evidence type="ECO:0000256" key="1">
    <source>
        <dbReference type="ARBA" id="ARBA00004141"/>
    </source>
</evidence>
<keyword evidence="6 9" id="KW-0472">Membrane</keyword>
<dbReference type="GO" id="GO:0030175">
    <property type="term" value="C:filopodium"/>
    <property type="evidence" value="ECO:0007669"/>
    <property type="project" value="TreeGrafter"/>
</dbReference>
<evidence type="ECO:0000256" key="5">
    <source>
        <dbReference type="ARBA" id="ARBA00022989"/>
    </source>
</evidence>
<evidence type="ECO:0000313" key="10">
    <source>
        <dbReference type="EMBL" id="KAK3554580.1"/>
    </source>
</evidence>
<protein>
    <recommendedName>
        <fullName evidence="7">Neuronal membrane glycoprotein M6-a</fullName>
    </recommendedName>
</protein>
<dbReference type="EMBL" id="JAUCMX010000002">
    <property type="protein sequence ID" value="KAK3554580.1"/>
    <property type="molecule type" value="Genomic_DNA"/>
</dbReference>
<comment type="subcellular location">
    <subcellularLocation>
        <location evidence="2">Cell projection</location>
        <location evidence="2">Dendritic spine</location>
    </subcellularLocation>
    <subcellularLocation>
        <location evidence="1">Membrane</location>
        <topology evidence="1">Multi-pass membrane protein</topology>
    </subcellularLocation>
</comment>
<dbReference type="PROSITE" id="PS00575">
    <property type="entry name" value="MYELIN_PLP_1"/>
    <property type="match status" value="1"/>
</dbReference>
<comment type="subunit">
    <text evidence="8">Interacts with OPRM1. Interacts with palmitoyltransferase ZDHHC17/HIP14; the interaction leads to palmitoylation of GPM6A.</text>
</comment>
<dbReference type="InterPro" id="IPR001614">
    <property type="entry name" value="Myelin_PLP"/>
</dbReference>